<dbReference type="PROSITE" id="PS51340">
    <property type="entry name" value="MOSC"/>
    <property type="match status" value="1"/>
</dbReference>
<protein>
    <submittedName>
        <fullName evidence="2">MOSC domain-containing protein</fullName>
    </submittedName>
</protein>
<comment type="caution">
    <text evidence="2">The sequence shown here is derived from an EMBL/GenBank/DDBJ whole genome shotgun (WGS) entry which is preliminary data.</text>
</comment>
<accession>A0ABV7FIW7</accession>
<dbReference type="InterPro" id="IPR005302">
    <property type="entry name" value="MoCF_Sase_C"/>
</dbReference>
<dbReference type="InterPro" id="IPR011037">
    <property type="entry name" value="Pyrv_Knase-like_insert_dom_sf"/>
</dbReference>
<evidence type="ECO:0000313" key="2">
    <source>
        <dbReference type="EMBL" id="MFC3120075.1"/>
    </source>
</evidence>
<dbReference type="Pfam" id="PF03473">
    <property type="entry name" value="MOSC"/>
    <property type="match status" value="1"/>
</dbReference>
<evidence type="ECO:0000259" key="1">
    <source>
        <dbReference type="PROSITE" id="PS51340"/>
    </source>
</evidence>
<feature type="domain" description="MOSC" evidence="1">
    <location>
        <begin position="122"/>
        <end position="282"/>
    </location>
</feature>
<dbReference type="Pfam" id="PF03476">
    <property type="entry name" value="MOSC_N"/>
    <property type="match status" value="1"/>
</dbReference>
<dbReference type="PANTHER" id="PTHR14237">
    <property type="entry name" value="MOLYBDOPTERIN COFACTOR SULFURASE MOSC"/>
    <property type="match status" value="1"/>
</dbReference>
<dbReference type="EMBL" id="JBHRSW010000004">
    <property type="protein sequence ID" value="MFC3120075.1"/>
    <property type="molecule type" value="Genomic_DNA"/>
</dbReference>
<dbReference type="PANTHER" id="PTHR14237:SF19">
    <property type="entry name" value="MITOCHONDRIAL AMIDOXIME REDUCING COMPONENT 1"/>
    <property type="match status" value="1"/>
</dbReference>
<reference evidence="3" key="1">
    <citation type="journal article" date="2019" name="Int. J. Syst. Evol. Microbiol.">
        <title>The Global Catalogue of Microorganisms (GCM) 10K type strain sequencing project: providing services to taxonomists for standard genome sequencing and annotation.</title>
        <authorList>
            <consortium name="The Broad Institute Genomics Platform"/>
            <consortium name="The Broad Institute Genome Sequencing Center for Infectious Disease"/>
            <person name="Wu L."/>
            <person name="Ma J."/>
        </authorList>
    </citation>
    <scope>NUCLEOTIDE SEQUENCE [LARGE SCALE GENOMIC DNA]</scope>
    <source>
        <strain evidence="3">KCTC 52473</strain>
    </source>
</reference>
<dbReference type="Proteomes" id="UP001595478">
    <property type="component" value="Unassembled WGS sequence"/>
</dbReference>
<gene>
    <name evidence="2" type="ORF">ACFOHL_00405</name>
</gene>
<proteinExistence type="predicted"/>
<evidence type="ECO:0000313" key="3">
    <source>
        <dbReference type="Proteomes" id="UP001595478"/>
    </source>
</evidence>
<dbReference type="SUPFAM" id="SSF141673">
    <property type="entry name" value="MOSC N-terminal domain-like"/>
    <property type="match status" value="1"/>
</dbReference>
<dbReference type="SUPFAM" id="SSF50800">
    <property type="entry name" value="PK beta-barrel domain-like"/>
    <property type="match status" value="1"/>
</dbReference>
<organism evidence="2 3">
    <name type="scientific">Agaribacter flavus</name>
    <dbReference type="NCBI Taxonomy" id="1902781"/>
    <lineage>
        <taxon>Bacteria</taxon>
        <taxon>Pseudomonadati</taxon>
        <taxon>Pseudomonadota</taxon>
        <taxon>Gammaproteobacteria</taxon>
        <taxon>Alteromonadales</taxon>
        <taxon>Alteromonadaceae</taxon>
        <taxon>Agaribacter</taxon>
    </lineage>
</organism>
<keyword evidence="3" id="KW-1185">Reference proteome</keyword>
<name>A0ABV7FIW7_9ALTE</name>
<dbReference type="InterPro" id="IPR005303">
    <property type="entry name" value="MOCOS_middle"/>
</dbReference>
<sequence>MKITRLFIYPVKSLQGIELSQATLQTEGFPYDREWMLVDKNGYFVTQRQLPLLATISTKLSKGKLILSNKLTGQVTIPLANNEERNKISVRVWSDQVYGFDEGVHVSEWLTETVGLFRRHALRLIRFDRQHKRELKKKYLFDEELANTYFADGFPYLITSMVSLQAVNTLLVEQGYSAIGIERFRPNIVIDNCESAFHELFYQNCSDINGQFQLSIRKPCERCPVTTIDQLNGDRLEPSQPLGVLRELNPMRDHPGAFFGGNAILTKGEGCLIQVGDTLLND</sequence>
<dbReference type="RefSeq" id="WP_376918218.1">
    <property type="nucleotide sequence ID" value="NZ_JBHRSW010000004.1"/>
</dbReference>